<evidence type="ECO:0000256" key="6">
    <source>
        <dbReference type="ARBA" id="ARBA00022777"/>
    </source>
</evidence>
<evidence type="ECO:0000256" key="2">
    <source>
        <dbReference type="ARBA" id="ARBA00012438"/>
    </source>
</evidence>
<dbReference type="GO" id="GO:0046983">
    <property type="term" value="F:protein dimerization activity"/>
    <property type="evidence" value="ECO:0007669"/>
    <property type="project" value="InterPro"/>
</dbReference>
<dbReference type="EMBL" id="CP020557">
    <property type="protein sequence ID" value="ARF69129.1"/>
    <property type="molecule type" value="Genomic_DNA"/>
</dbReference>
<dbReference type="InterPro" id="IPR003594">
    <property type="entry name" value="HATPase_dom"/>
</dbReference>
<feature type="transmembrane region" description="Helical" evidence="9">
    <location>
        <begin position="111"/>
        <end position="131"/>
    </location>
</feature>
<dbReference type="Pfam" id="PF02518">
    <property type="entry name" value="HATPase_c"/>
    <property type="match status" value="1"/>
</dbReference>
<dbReference type="SMART" id="SM00387">
    <property type="entry name" value="HATPase_c"/>
    <property type="match status" value="1"/>
</dbReference>
<dbReference type="PROSITE" id="PS50109">
    <property type="entry name" value="HIS_KIN"/>
    <property type="match status" value="1"/>
</dbReference>
<dbReference type="Pfam" id="PF07730">
    <property type="entry name" value="HisKA_3"/>
    <property type="match status" value="1"/>
</dbReference>
<dbReference type="EC" id="2.7.13.3" evidence="2"/>
<protein>
    <recommendedName>
        <fullName evidence="2">histidine kinase</fullName>
        <ecNumber evidence="2">2.7.13.3</ecNumber>
    </recommendedName>
</protein>
<feature type="transmembrane region" description="Helical" evidence="9">
    <location>
        <begin position="7"/>
        <end position="26"/>
    </location>
</feature>
<keyword evidence="7" id="KW-0067">ATP-binding</keyword>
<feature type="transmembrane region" description="Helical" evidence="9">
    <location>
        <begin position="367"/>
        <end position="389"/>
    </location>
</feature>
<reference evidence="11 12" key="1">
    <citation type="submission" date="2017-03" db="EMBL/GenBank/DDBJ databases">
        <title>Paenibacillus larvae genome sequencing.</title>
        <authorList>
            <person name="Dingman D.W."/>
        </authorList>
    </citation>
    <scope>NUCLEOTIDE SEQUENCE [LARGE SCALE GENOMIC DNA]</scope>
    <source>
        <strain evidence="11 12">SAG 10367</strain>
    </source>
</reference>
<evidence type="ECO:0000256" key="1">
    <source>
        <dbReference type="ARBA" id="ARBA00000085"/>
    </source>
</evidence>
<organism evidence="11 12">
    <name type="scientific">Paenibacillus larvae subsp. pulvifaciens</name>
    <dbReference type="NCBI Taxonomy" id="1477"/>
    <lineage>
        <taxon>Bacteria</taxon>
        <taxon>Bacillati</taxon>
        <taxon>Bacillota</taxon>
        <taxon>Bacilli</taxon>
        <taxon>Bacillales</taxon>
        <taxon>Paenibacillaceae</taxon>
        <taxon>Paenibacillus</taxon>
    </lineage>
</organism>
<keyword evidence="3" id="KW-0597">Phosphoprotein</keyword>
<dbReference type="InterPro" id="IPR036890">
    <property type="entry name" value="HATPase_C_sf"/>
</dbReference>
<dbReference type="InterPro" id="IPR011712">
    <property type="entry name" value="Sig_transdc_His_kin_sub3_dim/P"/>
</dbReference>
<feature type="transmembrane region" description="Helical" evidence="9">
    <location>
        <begin position="270"/>
        <end position="291"/>
    </location>
</feature>
<dbReference type="InterPro" id="IPR005467">
    <property type="entry name" value="His_kinase_dom"/>
</dbReference>
<dbReference type="SUPFAM" id="SSF55874">
    <property type="entry name" value="ATPase domain of HSP90 chaperone/DNA topoisomerase II/histidine kinase"/>
    <property type="match status" value="1"/>
</dbReference>
<keyword evidence="6" id="KW-0418">Kinase</keyword>
<sequence>MKLMKYIRWLIPVFLVVQIWTVYITFTYPYLGIVVFQNEQGQWQVNEFQKKSEGSNLVHKGDIVLSIDGQEPGDYFTVKKWKGIEQAGNIVVERDGGRIYSVDTRNLPHPVAPGFIYLLAELLSIGFALLLMKKAGKSKSARLLALVFINIALLYMNVGASERGDTLAKVLISNFMPILPFVFLKFLIEFFREKTGVHCKDGYLRFLYPTLTVIFVLRFSLFLPNADYGTYQANFIAIAVFLLIGLILNFWLLISIYYRYAETHAYLAMILRTVMFSLFISFFPVVGLTFLPQVLFQQEIGYSFYNSWFVHFFPMSFAYLILSKQIYDIEIILRRLLYTTIISIIPSVVLTAVITGLLYKDTHLEKILLTFITILLVMSVLIYSLEYLATKLEKIMFPRKYYLQTALKKVAKDLEVITSFRELKEIVLVDIVNTLQVHGAAFVIQYPNDIEVIGEGMIDPTEVENQFINRSWNEMGYTVAEINKHEEYNSYLVLTRKKTNTYMNREELQWLNLIITYLSVSMENLYLIRKLHMRLHELASELPNQENGGDYVWFRKTMFELQEKERTRIASDLHDTTMQDIFFVIRKLKSLQKQLTQTEDLRQIRDILNHLELINVNLRQCCFELNPYMLKNIGLIGALRNLIDIESGLGSYEIQLITSGNLEEIEQMEDEKKRHIFRMIQELITNGRKHARADHLNIKLQADKGQLLVMYEDDGIGFQTESVASKVLGKSGMGLEQMKSRALHLNGLMDISSEKGSGVRISIKIPVKEGVRV</sequence>
<feature type="transmembrane region" description="Helical" evidence="9">
    <location>
        <begin position="203"/>
        <end position="223"/>
    </location>
</feature>
<dbReference type="GO" id="GO:0000155">
    <property type="term" value="F:phosphorelay sensor kinase activity"/>
    <property type="evidence" value="ECO:0007669"/>
    <property type="project" value="InterPro"/>
</dbReference>
<dbReference type="RefSeq" id="WP_083040933.1">
    <property type="nucleotide sequence ID" value="NZ_CP020557.1"/>
</dbReference>
<evidence type="ECO:0000259" key="10">
    <source>
        <dbReference type="PROSITE" id="PS50109"/>
    </source>
</evidence>
<evidence type="ECO:0000256" key="8">
    <source>
        <dbReference type="ARBA" id="ARBA00023012"/>
    </source>
</evidence>
<dbReference type="CDD" id="cd16917">
    <property type="entry name" value="HATPase_UhpB-NarQ-NarX-like"/>
    <property type="match status" value="1"/>
</dbReference>
<evidence type="ECO:0000256" key="9">
    <source>
        <dbReference type="SAM" id="Phobius"/>
    </source>
</evidence>
<feature type="domain" description="Histidine kinase" evidence="10">
    <location>
        <begin position="676"/>
        <end position="769"/>
    </location>
</feature>
<evidence type="ECO:0000256" key="3">
    <source>
        <dbReference type="ARBA" id="ARBA00022553"/>
    </source>
</evidence>
<keyword evidence="9" id="KW-1133">Transmembrane helix</keyword>
<dbReference type="Gene3D" id="1.20.5.1930">
    <property type="match status" value="1"/>
</dbReference>
<evidence type="ECO:0000256" key="7">
    <source>
        <dbReference type="ARBA" id="ARBA00022840"/>
    </source>
</evidence>
<evidence type="ECO:0000313" key="11">
    <source>
        <dbReference type="EMBL" id="ARF69129.1"/>
    </source>
</evidence>
<keyword evidence="9" id="KW-0472">Membrane</keyword>
<keyword evidence="4" id="KW-0808">Transferase</keyword>
<proteinExistence type="predicted"/>
<dbReference type="PANTHER" id="PTHR24421:SF10">
    <property type="entry name" value="NITRATE_NITRITE SENSOR PROTEIN NARQ"/>
    <property type="match status" value="1"/>
</dbReference>
<dbReference type="InterPro" id="IPR050482">
    <property type="entry name" value="Sensor_HK_TwoCompSys"/>
</dbReference>
<dbReference type="Gene3D" id="3.30.565.10">
    <property type="entry name" value="Histidine kinase-like ATPase, C-terminal domain"/>
    <property type="match status" value="1"/>
</dbReference>
<feature type="transmembrane region" description="Helical" evidence="9">
    <location>
        <begin position="172"/>
        <end position="191"/>
    </location>
</feature>
<feature type="transmembrane region" description="Helical" evidence="9">
    <location>
        <begin position="303"/>
        <end position="323"/>
    </location>
</feature>
<name>A0A1V0UV84_9BACL</name>
<accession>A0A1V0UV84</accession>
<feature type="transmembrane region" description="Helical" evidence="9">
    <location>
        <begin position="143"/>
        <end position="160"/>
    </location>
</feature>
<evidence type="ECO:0000313" key="12">
    <source>
        <dbReference type="Proteomes" id="UP000192727"/>
    </source>
</evidence>
<gene>
    <name evidence="11" type="ORF">B7C51_16905</name>
</gene>
<dbReference type="GO" id="GO:0016020">
    <property type="term" value="C:membrane"/>
    <property type="evidence" value="ECO:0007669"/>
    <property type="project" value="InterPro"/>
</dbReference>
<evidence type="ECO:0000256" key="4">
    <source>
        <dbReference type="ARBA" id="ARBA00022679"/>
    </source>
</evidence>
<dbReference type="PANTHER" id="PTHR24421">
    <property type="entry name" value="NITRATE/NITRITE SENSOR PROTEIN NARX-RELATED"/>
    <property type="match status" value="1"/>
</dbReference>
<evidence type="ECO:0000256" key="5">
    <source>
        <dbReference type="ARBA" id="ARBA00022741"/>
    </source>
</evidence>
<comment type="catalytic activity">
    <reaction evidence="1">
        <text>ATP + protein L-histidine = ADP + protein N-phospho-L-histidine.</text>
        <dbReference type="EC" id="2.7.13.3"/>
    </reaction>
</comment>
<keyword evidence="8" id="KW-0902">Two-component regulatory system</keyword>
<dbReference type="AlphaFoldDB" id="A0A1V0UV84"/>
<feature type="transmembrane region" description="Helical" evidence="9">
    <location>
        <begin position="335"/>
        <end position="355"/>
    </location>
</feature>
<keyword evidence="9" id="KW-0812">Transmembrane</keyword>
<feature type="transmembrane region" description="Helical" evidence="9">
    <location>
        <begin position="235"/>
        <end position="258"/>
    </location>
</feature>
<dbReference type="Proteomes" id="UP000192727">
    <property type="component" value="Chromosome"/>
</dbReference>
<dbReference type="GO" id="GO:0005524">
    <property type="term" value="F:ATP binding"/>
    <property type="evidence" value="ECO:0007669"/>
    <property type="project" value="UniProtKB-KW"/>
</dbReference>
<keyword evidence="5" id="KW-0547">Nucleotide-binding</keyword>